<dbReference type="Gene3D" id="1.10.1710.10">
    <property type="entry name" value="ProQ/FinO domain"/>
    <property type="match status" value="1"/>
</dbReference>
<dbReference type="RefSeq" id="WP_147388898.1">
    <property type="nucleotide sequence ID" value="NZ_AQHF01000028.1"/>
</dbReference>
<comment type="caution">
    <text evidence="3">The sequence shown here is derived from an EMBL/GenBank/DDBJ whole genome shotgun (WGS) entry which is preliminary data.</text>
</comment>
<feature type="domain" description="ProQ/FinO" evidence="2">
    <location>
        <begin position="31"/>
        <end position="141"/>
    </location>
</feature>
<keyword evidence="4" id="KW-1185">Reference proteome</keyword>
<reference evidence="3 4" key="1">
    <citation type="submission" date="2015-06" db="EMBL/GenBank/DDBJ databases">
        <title>Genome sequence of Pseudoalteromonas peptidolytica.</title>
        <authorList>
            <person name="Xie B.-B."/>
            <person name="Rong J.-C."/>
            <person name="Qin Q.-L."/>
            <person name="Zhang Y.-Z."/>
        </authorList>
    </citation>
    <scope>NUCLEOTIDE SEQUENCE [LARGE SCALE GENOMIC DNA]</scope>
    <source>
        <strain evidence="3 4">F12-50-A1</strain>
    </source>
</reference>
<dbReference type="GO" id="GO:0003723">
    <property type="term" value="F:RNA binding"/>
    <property type="evidence" value="ECO:0007669"/>
    <property type="project" value="UniProtKB-KW"/>
</dbReference>
<dbReference type="Proteomes" id="UP000660708">
    <property type="component" value="Unassembled WGS sequence"/>
</dbReference>
<evidence type="ECO:0000259" key="2">
    <source>
        <dbReference type="SMART" id="SM00945"/>
    </source>
</evidence>
<evidence type="ECO:0000313" key="3">
    <source>
        <dbReference type="EMBL" id="MBE0347917.1"/>
    </source>
</evidence>
<proteinExistence type="predicted"/>
<dbReference type="InterPro" id="IPR036442">
    <property type="entry name" value="ProQ/FinO_sf"/>
</dbReference>
<dbReference type="InterPro" id="IPR016103">
    <property type="entry name" value="ProQ/FinO"/>
</dbReference>
<gene>
    <name evidence="3" type="ORF">PPEP_a4298</name>
</gene>
<dbReference type="Pfam" id="PF04352">
    <property type="entry name" value="ProQ"/>
    <property type="match status" value="1"/>
</dbReference>
<dbReference type="SMART" id="SM00945">
    <property type="entry name" value="ProQ"/>
    <property type="match status" value="1"/>
</dbReference>
<dbReference type="EMBL" id="AQHF01000028">
    <property type="protein sequence ID" value="MBE0347917.1"/>
    <property type="molecule type" value="Genomic_DNA"/>
</dbReference>
<evidence type="ECO:0000313" key="4">
    <source>
        <dbReference type="Proteomes" id="UP000660708"/>
    </source>
</evidence>
<protein>
    <recommendedName>
        <fullName evidence="2">ProQ/FinO domain-containing protein</fullName>
    </recommendedName>
</protein>
<dbReference type="SUPFAM" id="SSF48657">
    <property type="entry name" value="FinO-like"/>
    <property type="match status" value="1"/>
</dbReference>
<evidence type="ECO:0000256" key="1">
    <source>
        <dbReference type="ARBA" id="ARBA00022884"/>
    </source>
</evidence>
<name>A0A8I0MXN7_9GAMM</name>
<accession>A0A8I0MXN7</accession>
<dbReference type="AlphaFoldDB" id="A0A8I0MXN7"/>
<sequence>MENRLPPSQTKQVPADDITARLSSQKAVMLNARKQLQKHLSKVYPQHFGKDPRPWSLALHVQLLRKLEGEFSAQVIRDTLAYVARSKRYLTCCVLWGVGAARVDLHGKRDGKITRREMIYTLNQLVGLTKQHNALQSERYAQWLEREIVLGIMRAELTRSDLTRAKIRNKYASYLFRIAKEDSAAQTYELLAENGRDLCERIAPRPYLSDSLVKVHAAINDKPKRLSKPNIGKSKGGLKKTVGKPTILIKRKRRSTTLAPKMIIPVGQKVETK</sequence>
<keyword evidence="1" id="KW-0694">RNA-binding</keyword>
<organism evidence="3 4">
    <name type="scientific">Pseudoalteromonas peptidolytica F12-50-A1</name>
    <dbReference type="NCBI Taxonomy" id="1315280"/>
    <lineage>
        <taxon>Bacteria</taxon>
        <taxon>Pseudomonadati</taxon>
        <taxon>Pseudomonadota</taxon>
        <taxon>Gammaproteobacteria</taxon>
        <taxon>Alteromonadales</taxon>
        <taxon>Pseudoalteromonadaceae</taxon>
        <taxon>Pseudoalteromonas</taxon>
    </lineage>
</organism>